<accession>A0A9Q1IB27</accession>
<dbReference type="AlphaFoldDB" id="A0A9Q1IB27"/>
<dbReference type="OrthoDB" id="5985989at2759"/>
<dbReference type="EMBL" id="JAINUF010000022">
    <property type="protein sequence ID" value="KAJ8333915.1"/>
    <property type="molecule type" value="Genomic_DNA"/>
</dbReference>
<dbReference type="PANTHER" id="PTHR46599:SF6">
    <property type="entry name" value="DUAL SPECIFICITY PHOSPHATASE 26"/>
    <property type="match status" value="1"/>
</dbReference>
<dbReference type="PANTHER" id="PTHR46599">
    <property type="entry name" value="PIGGYBAC TRANSPOSABLE ELEMENT-DERIVED PROTEIN 4"/>
    <property type="match status" value="1"/>
</dbReference>
<proteinExistence type="predicted"/>
<protein>
    <recommendedName>
        <fullName evidence="1">PiggyBac transposable element-derived protein domain-containing protein</fullName>
    </recommendedName>
</protein>
<feature type="domain" description="PiggyBac transposable element-derived protein" evidence="1">
    <location>
        <begin position="87"/>
        <end position="212"/>
    </location>
</feature>
<dbReference type="Proteomes" id="UP001152622">
    <property type="component" value="Chromosome 22"/>
</dbReference>
<dbReference type="InterPro" id="IPR029526">
    <property type="entry name" value="PGBD"/>
</dbReference>
<evidence type="ECO:0000313" key="2">
    <source>
        <dbReference type="EMBL" id="KAJ8333915.1"/>
    </source>
</evidence>
<gene>
    <name evidence="2" type="ORF">SKAU_G00412340</name>
</gene>
<name>A0A9Q1IB27_SYNKA</name>
<comment type="caution">
    <text evidence="2">The sequence shown here is derived from an EMBL/GenBank/DDBJ whole genome shotgun (WGS) entry which is preliminary data.</text>
</comment>
<organism evidence="2 3">
    <name type="scientific">Synaphobranchus kaupii</name>
    <name type="common">Kaup's arrowtooth eel</name>
    <dbReference type="NCBI Taxonomy" id="118154"/>
    <lineage>
        <taxon>Eukaryota</taxon>
        <taxon>Metazoa</taxon>
        <taxon>Chordata</taxon>
        <taxon>Craniata</taxon>
        <taxon>Vertebrata</taxon>
        <taxon>Euteleostomi</taxon>
        <taxon>Actinopterygii</taxon>
        <taxon>Neopterygii</taxon>
        <taxon>Teleostei</taxon>
        <taxon>Anguilliformes</taxon>
        <taxon>Synaphobranchidae</taxon>
        <taxon>Synaphobranchus</taxon>
    </lineage>
</organism>
<dbReference type="Pfam" id="PF13843">
    <property type="entry name" value="DDE_Tnp_1_7"/>
    <property type="match status" value="1"/>
</dbReference>
<keyword evidence="3" id="KW-1185">Reference proteome</keyword>
<evidence type="ECO:0000259" key="1">
    <source>
        <dbReference type="Pfam" id="PF13843"/>
    </source>
</evidence>
<reference evidence="2" key="1">
    <citation type="journal article" date="2023" name="Science">
        <title>Genome structures resolve the early diversification of teleost fishes.</title>
        <authorList>
            <person name="Parey E."/>
            <person name="Louis A."/>
            <person name="Montfort J."/>
            <person name="Bouchez O."/>
            <person name="Roques C."/>
            <person name="Iampietro C."/>
            <person name="Lluch J."/>
            <person name="Castinel A."/>
            <person name="Donnadieu C."/>
            <person name="Desvignes T."/>
            <person name="Floi Bucao C."/>
            <person name="Jouanno E."/>
            <person name="Wen M."/>
            <person name="Mejri S."/>
            <person name="Dirks R."/>
            <person name="Jansen H."/>
            <person name="Henkel C."/>
            <person name="Chen W.J."/>
            <person name="Zahm M."/>
            <person name="Cabau C."/>
            <person name="Klopp C."/>
            <person name="Thompson A.W."/>
            <person name="Robinson-Rechavi M."/>
            <person name="Braasch I."/>
            <person name="Lecointre G."/>
            <person name="Bobe J."/>
            <person name="Postlethwait J.H."/>
            <person name="Berthelot C."/>
            <person name="Roest Crollius H."/>
            <person name="Guiguen Y."/>
        </authorList>
    </citation>
    <scope>NUCLEOTIDE SEQUENCE</scope>
    <source>
        <strain evidence="2">WJC10195</strain>
    </source>
</reference>
<evidence type="ECO:0000313" key="3">
    <source>
        <dbReference type="Proteomes" id="UP001152622"/>
    </source>
</evidence>
<sequence>MAQRKYTAKEAMRIVQQMRDIDDTDSDGGDGNEDETMIYEEEEVGNFDYMANKPDKFGIKFRMAVDVETKYLLNGFPFLGKDCTRSLENLLHKKTTLVGTANKQRWELPPSARNQKAERYSMNVMKKRPVTLTIYQGKPSKNDCIMSTMNPTVTTGTDPKRKPETVEYYNSTKFGVDIMDQMARNYTARGATRRWPVAVFYNILDLAAINAYVLFKTVPGQKHKTENVLPADAIGVASEPSRREASSSSHSCHTLLSHQQKHVYAVLPRLPIQLCYIIME</sequence>